<name>A0A6J7LL15_9ZZZZ</name>
<dbReference type="AlphaFoldDB" id="A0A6J7LL15"/>
<dbReference type="EMBL" id="CAEZSL010000023">
    <property type="protein sequence ID" value="CAB4535866.1"/>
    <property type="molecule type" value="Genomic_DNA"/>
</dbReference>
<organism evidence="5">
    <name type="scientific">freshwater metagenome</name>
    <dbReference type="NCBI Taxonomy" id="449393"/>
    <lineage>
        <taxon>unclassified sequences</taxon>
        <taxon>metagenomes</taxon>
        <taxon>ecological metagenomes</taxon>
    </lineage>
</organism>
<accession>A0A6J7LL15</accession>
<sequence length="105" mass="11324">MNSAPNEDNIEPEVAESLEAVAEARQRLAEVPAEMVISNHAMGLYELAAIHLTSSPPDLIESALAIDALACLVEGLQERLGENFEVLKDALANIRLAFVQVKNSL</sequence>
<evidence type="ECO:0000313" key="1">
    <source>
        <dbReference type="EMBL" id="CAB4535866.1"/>
    </source>
</evidence>
<protein>
    <submittedName>
        <fullName evidence="5">Unannotated protein</fullName>
    </submittedName>
</protein>
<evidence type="ECO:0000313" key="2">
    <source>
        <dbReference type="EMBL" id="CAB4599216.1"/>
    </source>
</evidence>
<dbReference type="EMBL" id="CAFBQJ010000050">
    <property type="protein sequence ID" value="CAB5046859.1"/>
    <property type="molecule type" value="Genomic_DNA"/>
</dbReference>
<evidence type="ECO:0000313" key="6">
    <source>
        <dbReference type="EMBL" id="CAB5046859.1"/>
    </source>
</evidence>
<evidence type="ECO:0000313" key="7">
    <source>
        <dbReference type="EMBL" id="CAB5128219.1"/>
    </source>
</evidence>
<dbReference type="EMBL" id="CAFBRX010000123">
    <property type="protein sequence ID" value="CAB5128219.1"/>
    <property type="molecule type" value="Genomic_DNA"/>
</dbReference>
<gene>
    <name evidence="1" type="ORF">UFOPK1421_00347</name>
    <name evidence="2" type="ORF">UFOPK1820_00615</name>
    <name evidence="3" type="ORF">UFOPK1960_00619</name>
    <name evidence="4" type="ORF">UFOPK2921_00942</name>
    <name evidence="5" type="ORF">UFOPK3889_00387</name>
    <name evidence="6" type="ORF">UFOPK4275_00404</name>
    <name evidence="7" type="ORF">UFOPK4422_01157</name>
</gene>
<evidence type="ECO:0000313" key="5">
    <source>
        <dbReference type="EMBL" id="CAB4968908.1"/>
    </source>
</evidence>
<dbReference type="EMBL" id="CAEZVL010000075">
    <property type="protein sequence ID" value="CAB4630119.1"/>
    <property type="molecule type" value="Genomic_DNA"/>
</dbReference>
<evidence type="ECO:0000313" key="3">
    <source>
        <dbReference type="EMBL" id="CAB4630119.1"/>
    </source>
</evidence>
<reference evidence="5" key="1">
    <citation type="submission" date="2020-05" db="EMBL/GenBank/DDBJ databases">
        <authorList>
            <person name="Chiriac C."/>
            <person name="Salcher M."/>
            <person name="Ghai R."/>
            <person name="Kavagutti S V."/>
        </authorList>
    </citation>
    <scope>NUCLEOTIDE SEQUENCE</scope>
</reference>
<proteinExistence type="predicted"/>
<dbReference type="EMBL" id="CAEZZV010000117">
    <property type="protein sequence ID" value="CAB4782380.1"/>
    <property type="molecule type" value="Genomic_DNA"/>
</dbReference>
<dbReference type="EMBL" id="CAFBNZ010000048">
    <property type="protein sequence ID" value="CAB4968908.1"/>
    <property type="molecule type" value="Genomic_DNA"/>
</dbReference>
<evidence type="ECO:0000313" key="4">
    <source>
        <dbReference type="EMBL" id="CAB4782380.1"/>
    </source>
</evidence>
<dbReference type="EMBL" id="CAEZUK010000078">
    <property type="protein sequence ID" value="CAB4599216.1"/>
    <property type="molecule type" value="Genomic_DNA"/>
</dbReference>